<dbReference type="GO" id="GO:0006083">
    <property type="term" value="P:acetate metabolic process"/>
    <property type="evidence" value="ECO:0007669"/>
    <property type="project" value="TreeGrafter"/>
</dbReference>
<dbReference type="GO" id="GO:0005524">
    <property type="term" value="F:ATP binding"/>
    <property type="evidence" value="ECO:0007669"/>
    <property type="project" value="UniProtKB-KW"/>
</dbReference>
<dbReference type="EMBL" id="MFMT01000014">
    <property type="protein sequence ID" value="OGG88757.1"/>
    <property type="molecule type" value="Genomic_DNA"/>
</dbReference>
<proteinExistence type="inferred from homology"/>
<accession>A0A1F6FSC3</accession>
<organism evidence="8 9">
    <name type="scientific">Candidatus Kaiserbacteria bacterium RIFOXYD1_FULL_42_15</name>
    <dbReference type="NCBI Taxonomy" id="1798532"/>
    <lineage>
        <taxon>Bacteria</taxon>
        <taxon>Candidatus Kaiseribacteriota</taxon>
    </lineage>
</organism>
<feature type="binding site" evidence="6">
    <location>
        <begin position="276"/>
        <end position="278"/>
    </location>
    <ligand>
        <name>ATP</name>
        <dbReference type="ChEBI" id="CHEBI:30616"/>
    </ligand>
</feature>
<feature type="site" description="Transition state stabilizer" evidence="6">
    <location>
        <position position="176"/>
    </location>
</feature>
<keyword evidence="2 6" id="KW-0808">Transferase</keyword>
<feature type="binding site" evidence="6">
    <location>
        <begin position="202"/>
        <end position="206"/>
    </location>
    <ligand>
        <name>ATP</name>
        <dbReference type="ChEBI" id="CHEBI:30616"/>
    </ligand>
</feature>
<feature type="binding site" evidence="6">
    <location>
        <position position="8"/>
    </location>
    <ligand>
        <name>Mg(2+)</name>
        <dbReference type="ChEBI" id="CHEBI:18420"/>
    </ligand>
</feature>
<dbReference type="GO" id="GO:0005737">
    <property type="term" value="C:cytoplasm"/>
    <property type="evidence" value="ECO:0007669"/>
    <property type="project" value="UniProtKB-SubCell"/>
</dbReference>
<evidence type="ECO:0000256" key="6">
    <source>
        <dbReference type="HAMAP-Rule" id="MF_00020"/>
    </source>
</evidence>
<keyword evidence="6" id="KW-0479">Metal-binding</keyword>
<dbReference type="Gene3D" id="3.30.420.40">
    <property type="match status" value="2"/>
</dbReference>
<dbReference type="AlphaFoldDB" id="A0A1F6FSC3"/>
<comment type="function">
    <text evidence="6">Catalyzes the formation of acetyl phosphate from acetate and ATP. Can also catalyze the reverse reaction.</text>
</comment>
<dbReference type="GO" id="GO:0000287">
    <property type="term" value="F:magnesium ion binding"/>
    <property type="evidence" value="ECO:0007669"/>
    <property type="project" value="UniProtKB-UniRule"/>
</dbReference>
<evidence type="ECO:0000256" key="7">
    <source>
        <dbReference type="RuleBase" id="RU003835"/>
    </source>
</evidence>
<evidence type="ECO:0000256" key="1">
    <source>
        <dbReference type="ARBA" id="ARBA00008748"/>
    </source>
</evidence>
<name>A0A1F6FSC3_9BACT</name>
<dbReference type="Pfam" id="PF00871">
    <property type="entry name" value="Acetate_kinase"/>
    <property type="match status" value="1"/>
</dbReference>
<dbReference type="UniPathway" id="UPA00340">
    <property type="reaction ID" value="UER00458"/>
</dbReference>
<dbReference type="HAMAP" id="MF_00020">
    <property type="entry name" value="Acetate_kinase"/>
    <property type="match status" value="1"/>
</dbReference>
<dbReference type="PANTHER" id="PTHR21060">
    <property type="entry name" value="ACETATE KINASE"/>
    <property type="match status" value="1"/>
</dbReference>
<dbReference type="GO" id="GO:0008776">
    <property type="term" value="F:acetate kinase activity"/>
    <property type="evidence" value="ECO:0007669"/>
    <property type="project" value="UniProtKB-UniRule"/>
</dbReference>
<dbReference type="InterPro" id="IPR000890">
    <property type="entry name" value="Aliphatic_acid_kin_short-chain"/>
</dbReference>
<dbReference type="PIRSF" id="PIRSF000722">
    <property type="entry name" value="Acetate_prop_kin"/>
    <property type="match status" value="1"/>
</dbReference>
<dbReference type="InterPro" id="IPR004372">
    <property type="entry name" value="Ac/propionate_kinase"/>
</dbReference>
<dbReference type="GO" id="GO:0006085">
    <property type="term" value="P:acetyl-CoA biosynthetic process"/>
    <property type="evidence" value="ECO:0007669"/>
    <property type="project" value="UniProtKB-UniRule"/>
</dbReference>
<evidence type="ECO:0000256" key="3">
    <source>
        <dbReference type="ARBA" id="ARBA00022741"/>
    </source>
</evidence>
<dbReference type="PANTHER" id="PTHR21060:SF15">
    <property type="entry name" value="ACETATE KINASE-RELATED"/>
    <property type="match status" value="1"/>
</dbReference>
<gene>
    <name evidence="6" type="primary">ackA</name>
    <name evidence="8" type="ORF">A2592_02705</name>
</gene>
<evidence type="ECO:0000313" key="9">
    <source>
        <dbReference type="Proteomes" id="UP000179230"/>
    </source>
</evidence>
<comment type="pathway">
    <text evidence="6">Metabolic intermediate biosynthesis; acetyl-CoA biosynthesis; acetyl-CoA from acetate: step 1/2.</text>
</comment>
<comment type="catalytic activity">
    <reaction evidence="6">
        <text>acetate + ATP = acetyl phosphate + ADP</text>
        <dbReference type="Rhea" id="RHEA:11352"/>
        <dbReference type="ChEBI" id="CHEBI:22191"/>
        <dbReference type="ChEBI" id="CHEBI:30089"/>
        <dbReference type="ChEBI" id="CHEBI:30616"/>
        <dbReference type="ChEBI" id="CHEBI:456216"/>
        <dbReference type="EC" id="2.7.2.1"/>
    </reaction>
</comment>
<evidence type="ECO:0000256" key="2">
    <source>
        <dbReference type="ARBA" id="ARBA00022679"/>
    </source>
</evidence>
<comment type="subunit">
    <text evidence="6">Homodimer.</text>
</comment>
<dbReference type="InterPro" id="IPR043129">
    <property type="entry name" value="ATPase_NBD"/>
</dbReference>
<keyword evidence="6" id="KW-0460">Magnesium</keyword>
<dbReference type="PROSITE" id="PS01076">
    <property type="entry name" value="ACETATE_KINASE_2"/>
    <property type="match status" value="1"/>
</dbReference>
<comment type="caution">
    <text evidence="8">The sequence shown here is derived from an EMBL/GenBank/DDBJ whole genome shotgun (WGS) entry which is preliminary data.</text>
</comment>
<feature type="binding site" evidence="6">
    <location>
        <position position="87"/>
    </location>
    <ligand>
        <name>substrate</name>
    </ligand>
</feature>
<protein>
    <recommendedName>
        <fullName evidence="6">Acetate kinase</fullName>
        <ecNumber evidence="6">2.7.2.1</ecNumber>
    </recommendedName>
    <alternativeName>
        <fullName evidence="6">Acetokinase</fullName>
    </alternativeName>
</protein>
<dbReference type="PRINTS" id="PR00471">
    <property type="entry name" value="ACETATEKNASE"/>
</dbReference>
<evidence type="ECO:0000313" key="8">
    <source>
        <dbReference type="EMBL" id="OGG88757.1"/>
    </source>
</evidence>
<comment type="subcellular location">
    <subcellularLocation>
        <location evidence="6">Cytoplasm</location>
    </subcellularLocation>
</comment>
<comment type="similarity">
    <text evidence="1 6 7">Belongs to the acetokinase family.</text>
</comment>
<comment type="caution">
    <text evidence="6">Lacks conserved residue(s) required for the propagation of feature annotation.</text>
</comment>
<dbReference type="InterPro" id="IPR023865">
    <property type="entry name" value="Aliphatic_acid_kinase_CS"/>
</dbReference>
<dbReference type="Proteomes" id="UP000179230">
    <property type="component" value="Unassembled WGS sequence"/>
</dbReference>
<feature type="binding site" evidence="6">
    <location>
        <position position="378"/>
    </location>
    <ligand>
        <name>Mg(2+)</name>
        <dbReference type="ChEBI" id="CHEBI:18420"/>
    </ligand>
</feature>
<feature type="active site" description="Proton donor/acceptor" evidence="6">
    <location>
        <position position="144"/>
    </location>
</feature>
<keyword evidence="6" id="KW-0963">Cytoplasm</keyword>
<dbReference type="EC" id="2.7.2.1" evidence="6"/>
<evidence type="ECO:0000256" key="5">
    <source>
        <dbReference type="ARBA" id="ARBA00022840"/>
    </source>
</evidence>
<feature type="binding site" evidence="6">
    <location>
        <position position="15"/>
    </location>
    <ligand>
        <name>ATP</name>
        <dbReference type="ChEBI" id="CHEBI:30616"/>
    </ligand>
</feature>
<keyword evidence="5 6" id="KW-0067">ATP-binding</keyword>
<sequence length="393" mass="43693">MAITLLINPGSSSKKYSLIEDGRVVMDMRFERDAENIKFCLQLNGREQKCEDPTLEQYNTAIRFVLDTALREKIIKNLQDITRVGIRIVAPGTFFQSHRLIDGLFIHKLREREPVAPLHIPPTLREVELVKMELPQAMLVGVSDSAFHSTMPTYARDYSIELKDTDMYDIHRFGYHGISNASVVRRTVSVFSEIPARMVICHVGSGVSMTAVHNGESIDTTMGFSPGSGLVMGSRAGDIESGALLELMRAKNLHLFDAQTYIQTRGGLKGLTGEADFRHILERLSQNDEVATEAMNLFVYHFQKALGGFVVALGGLDAIVLTATAVERSTTLRTLLLKNLEWAGINIDNTKNDALVGHDGIINVADSKVKVAVIRTNEIDEMYRVTNDFLVPE</sequence>
<keyword evidence="4 6" id="KW-0418">Kinase</keyword>
<reference evidence="8 9" key="1">
    <citation type="journal article" date="2016" name="Nat. Commun.">
        <title>Thousands of microbial genomes shed light on interconnected biogeochemical processes in an aquifer system.</title>
        <authorList>
            <person name="Anantharaman K."/>
            <person name="Brown C.T."/>
            <person name="Hug L.A."/>
            <person name="Sharon I."/>
            <person name="Castelle C.J."/>
            <person name="Probst A.J."/>
            <person name="Thomas B.C."/>
            <person name="Singh A."/>
            <person name="Wilkins M.J."/>
            <person name="Karaoz U."/>
            <person name="Brodie E.L."/>
            <person name="Williams K.H."/>
            <person name="Hubbard S.S."/>
            <person name="Banfield J.F."/>
        </authorList>
    </citation>
    <scope>NUCLEOTIDE SEQUENCE [LARGE SCALE GENOMIC DNA]</scope>
</reference>
<comment type="cofactor">
    <cofactor evidence="6">
        <name>Mg(2+)</name>
        <dbReference type="ChEBI" id="CHEBI:18420"/>
    </cofactor>
    <cofactor evidence="6">
        <name>Mn(2+)</name>
        <dbReference type="ChEBI" id="CHEBI:29035"/>
    </cofactor>
    <text evidence="6">Mg(2+). Can also accept Mn(2+).</text>
</comment>
<keyword evidence="3 6" id="KW-0547">Nucleotide-binding</keyword>
<dbReference type="SUPFAM" id="SSF53067">
    <property type="entry name" value="Actin-like ATPase domain"/>
    <property type="match status" value="2"/>
</dbReference>
<feature type="site" description="Transition state stabilizer" evidence="6">
    <location>
        <position position="235"/>
    </location>
</feature>
<dbReference type="PROSITE" id="PS01075">
    <property type="entry name" value="ACETATE_KINASE_1"/>
    <property type="match status" value="1"/>
</dbReference>
<evidence type="ECO:0000256" key="4">
    <source>
        <dbReference type="ARBA" id="ARBA00022777"/>
    </source>
</evidence>